<comment type="caution">
    <text evidence="1">The sequence shown here is derived from an EMBL/GenBank/DDBJ whole genome shotgun (WGS) entry which is preliminary data.</text>
</comment>
<proteinExistence type="predicted"/>
<name>A0ABC8SD14_9AQUA</name>
<keyword evidence="2" id="KW-1185">Reference proteome</keyword>
<accession>A0ABC8SD14</accession>
<reference evidence="1 2" key="1">
    <citation type="submission" date="2024-02" db="EMBL/GenBank/DDBJ databases">
        <authorList>
            <person name="Vignale AGUSTIN F."/>
            <person name="Sosa J E."/>
            <person name="Modenutti C."/>
        </authorList>
    </citation>
    <scope>NUCLEOTIDE SEQUENCE [LARGE SCALE GENOMIC DNA]</scope>
</reference>
<dbReference type="AlphaFoldDB" id="A0ABC8SD14"/>
<evidence type="ECO:0000313" key="1">
    <source>
        <dbReference type="EMBL" id="CAK9154823.1"/>
    </source>
</evidence>
<evidence type="ECO:0000313" key="2">
    <source>
        <dbReference type="Proteomes" id="UP001642360"/>
    </source>
</evidence>
<dbReference type="Proteomes" id="UP001642360">
    <property type="component" value="Unassembled WGS sequence"/>
</dbReference>
<dbReference type="EMBL" id="CAUOFW020002589">
    <property type="protein sequence ID" value="CAK9154823.1"/>
    <property type="molecule type" value="Genomic_DNA"/>
</dbReference>
<sequence length="117" mass="13665">MPPERFIGKPMTFFRSSLPPKQSAQQYQFLNGMEEETPTSYTSMEMDGNTYEKEVDNTINVVEKLEEPKFGMMIITVDKIIEYYIRYGNDLGFPIKRRTSSKRDDGELRYMSFASFG</sequence>
<protein>
    <submittedName>
        <fullName evidence="1">Uncharacterized protein</fullName>
    </submittedName>
</protein>
<gene>
    <name evidence="1" type="ORF">ILEXP_LOCUS23177</name>
</gene>
<organism evidence="1 2">
    <name type="scientific">Ilex paraguariensis</name>
    <name type="common">yerba mate</name>
    <dbReference type="NCBI Taxonomy" id="185542"/>
    <lineage>
        <taxon>Eukaryota</taxon>
        <taxon>Viridiplantae</taxon>
        <taxon>Streptophyta</taxon>
        <taxon>Embryophyta</taxon>
        <taxon>Tracheophyta</taxon>
        <taxon>Spermatophyta</taxon>
        <taxon>Magnoliopsida</taxon>
        <taxon>eudicotyledons</taxon>
        <taxon>Gunneridae</taxon>
        <taxon>Pentapetalae</taxon>
        <taxon>asterids</taxon>
        <taxon>campanulids</taxon>
        <taxon>Aquifoliales</taxon>
        <taxon>Aquifoliaceae</taxon>
        <taxon>Ilex</taxon>
    </lineage>
</organism>